<dbReference type="CDD" id="cd06261">
    <property type="entry name" value="TM_PBP2"/>
    <property type="match status" value="1"/>
</dbReference>
<proteinExistence type="inferred from homology"/>
<feature type="domain" description="ABC transmembrane type-1" evidence="8">
    <location>
        <begin position="99"/>
        <end position="304"/>
    </location>
</feature>
<keyword evidence="2 7" id="KW-0813">Transport</keyword>
<feature type="transmembrane region" description="Helical" evidence="7">
    <location>
        <begin position="12"/>
        <end position="30"/>
    </location>
</feature>
<dbReference type="EMBL" id="QJKH01000014">
    <property type="protein sequence ID" value="PXX76194.1"/>
    <property type="molecule type" value="Genomic_DNA"/>
</dbReference>
<evidence type="ECO:0000259" key="8">
    <source>
        <dbReference type="PROSITE" id="PS50928"/>
    </source>
</evidence>
<evidence type="ECO:0000256" key="6">
    <source>
        <dbReference type="ARBA" id="ARBA00023136"/>
    </source>
</evidence>
<dbReference type="Pfam" id="PF19300">
    <property type="entry name" value="BPD_transp_1_N"/>
    <property type="match status" value="1"/>
</dbReference>
<keyword evidence="10" id="KW-1185">Reference proteome</keyword>
<keyword evidence="4 7" id="KW-0812">Transmembrane</keyword>
<feature type="transmembrane region" description="Helical" evidence="7">
    <location>
        <begin position="291"/>
        <end position="311"/>
    </location>
</feature>
<accession>A0A2V2FUT7</accession>
<protein>
    <submittedName>
        <fullName evidence="9">Peptide/nickel transport system permease protein</fullName>
    </submittedName>
</protein>
<comment type="subcellular location">
    <subcellularLocation>
        <location evidence="1 7">Cell membrane</location>
        <topology evidence="1 7">Multi-pass membrane protein</topology>
    </subcellularLocation>
</comment>
<name>A0A2V2FUT7_9FIRM</name>
<dbReference type="AlphaFoldDB" id="A0A2V2FUT7"/>
<keyword evidence="3" id="KW-1003">Cell membrane</keyword>
<dbReference type="Pfam" id="PF00528">
    <property type="entry name" value="BPD_transp_1"/>
    <property type="match status" value="1"/>
</dbReference>
<dbReference type="PANTHER" id="PTHR43163">
    <property type="entry name" value="DIPEPTIDE TRANSPORT SYSTEM PERMEASE PROTEIN DPPB-RELATED"/>
    <property type="match status" value="1"/>
</dbReference>
<evidence type="ECO:0000256" key="3">
    <source>
        <dbReference type="ARBA" id="ARBA00022475"/>
    </source>
</evidence>
<dbReference type="PROSITE" id="PS50928">
    <property type="entry name" value="ABC_TM1"/>
    <property type="match status" value="1"/>
</dbReference>
<evidence type="ECO:0000256" key="1">
    <source>
        <dbReference type="ARBA" id="ARBA00004651"/>
    </source>
</evidence>
<dbReference type="SUPFAM" id="SSF161098">
    <property type="entry name" value="MetI-like"/>
    <property type="match status" value="1"/>
</dbReference>
<dbReference type="PANTHER" id="PTHR43163:SF6">
    <property type="entry name" value="DIPEPTIDE TRANSPORT SYSTEM PERMEASE PROTEIN DPPB-RELATED"/>
    <property type="match status" value="1"/>
</dbReference>
<dbReference type="InterPro" id="IPR035906">
    <property type="entry name" value="MetI-like_sf"/>
</dbReference>
<comment type="caution">
    <text evidence="9">The sequence shown here is derived from an EMBL/GenBank/DDBJ whole genome shotgun (WGS) entry which is preliminary data.</text>
</comment>
<sequence length="318" mass="35501">MIKYSIKRIFSLIPVIFAISIVLFGLNKLMPGDPVAMMIPTNTRPDQYELVYAAIEENLGLDKPVPVQYVNWVRNIAQGELGYSTTYNKPVKDVLAEPLKNTIILNGFVLLFSLTISIFAGIWSAIKRGKFVDQFWQVFSLIGMSMPSFFIGLCLISIFAFKLKWVPSNGMPTDLGDLGAWARYLVLPVATLTIMSLAGTIRYVRNAMLDALSQDYIRTARSKGLSEKVVIYSHAFRNALIPIITVVIAQIGTLFSGSMVAEQIFSWNGLGRVLVTALNRRDSMTVIALNMFYAIIYLVSNFVCDLAYALVDPRIKLD</sequence>
<evidence type="ECO:0000256" key="2">
    <source>
        <dbReference type="ARBA" id="ARBA00022448"/>
    </source>
</evidence>
<dbReference type="InterPro" id="IPR045621">
    <property type="entry name" value="BPD_transp_1_N"/>
</dbReference>
<dbReference type="STRING" id="1034346.GCA_000313565_01834"/>
<evidence type="ECO:0000256" key="4">
    <source>
        <dbReference type="ARBA" id="ARBA00022692"/>
    </source>
</evidence>
<dbReference type="InterPro" id="IPR000515">
    <property type="entry name" value="MetI-like"/>
</dbReference>
<gene>
    <name evidence="9" type="ORF">DES51_11449</name>
</gene>
<feature type="transmembrane region" description="Helical" evidence="7">
    <location>
        <begin position="181"/>
        <end position="204"/>
    </location>
</feature>
<dbReference type="Proteomes" id="UP000247612">
    <property type="component" value="Unassembled WGS sequence"/>
</dbReference>
<dbReference type="Gene3D" id="1.10.3720.10">
    <property type="entry name" value="MetI-like"/>
    <property type="match status" value="1"/>
</dbReference>
<dbReference type="GO" id="GO:0055085">
    <property type="term" value="P:transmembrane transport"/>
    <property type="evidence" value="ECO:0007669"/>
    <property type="project" value="InterPro"/>
</dbReference>
<feature type="transmembrane region" description="Helical" evidence="7">
    <location>
        <begin position="239"/>
        <end position="261"/>
    </location>
</feature>
<dbReference type="GO" id="GO:0005886">
    <property type="term" value="C:plasma membrane"/>
    <property type="evidence" value="ECO:0007669"/>
    <property type="project" value="UniProtKB-SubCell"/>
</dbReference>
<comment type="similarity">
    <text evidence="7">Belongs to the binding-protein-dependent transport system permease family.</text>
</comment>
<keyword evidence="6 7" id="KW-0472">Membrane</keyword>
<evidence type="ECO:0000256" key="5">
    <source>
        <dbReference type="ARBA" id="ARBA00022989"/>
    </source>
</evidence>
<evidence type="ECO:0000313" key="10">
    <source>
        <dbReference type="Proteomes" id="UP000247612"/>
    </source>
</evidence>
<dbReference type="OrthoDB" id="24153at2"/>
<dbReference type="RefSeq" id="WP_022938139.1">
    <property type="nucleotide sequence ID" value="NZ_CABKRQ010000004.1"/>
</dbReference>
<keyword evidence="5 7" id="KW-1133">Transmembrane helix</keyword>
<evidence type="ECO:0000313" key="9">
    <source>
        <dbReference type="EMBL" id="PXX76194.1"/>
    </source>
</evidence>
<feature type="transmembrane region" description="Helical" evidence="7">
    <location>
        <begin position="138"/>
        <end position="161"/>
    </location>
</feature>
<reference evidence="9 10" key="1">
    <citation type="submission" date="2018-05" db="EMBL/GenBank/DDBJ databases">
        <title>Genomic Encyclopedia of Type Strains, Phase IV (KMG-IV): sequencing the most valuable type-strain genomes for metagenomic binning, comparative biology and taxonomic classification.</title>
        <authorList>
            <person name="Goeker M."/>
        </authorList>
    </citation>
    <scope>NUCLEOTIDE SEQUENCE [LARGE SCALE GENOMIC DNA]</scope>
    <source>
        <strain evidence="9 10">JC118</strain>
    </source>
</reference>
<feature type="transmembrane region" description="Helical" evidence="7">
    <location>
        <begin position="103"/>
        <end position="126"/>
    </location>
</feature>
<evidence type="ECO:0000256" key="7">
    <source>
        <dbReference type="RuleBase" id="RU363032"/>
    </source>
</evidence>
<organism evidence="9 10">
    <name type="scientific">Dielma fastidiosa</name>
    <dbReference type="NCBI Taxonomy" id="1034346"/>
    <lineage>
        <taxon>Bacteria</taxon>
        <taxon>Bacillati</taxon>
        <taxon>Bacillota</taxon>
        <taxon>Erysipelotrichia</taxon>
        <taxon>Erysipelotrichales</taxon>
        <taxon>Erysipelotrichaceae</taxon>
        <taxon>Dielma</taxon>
    </lineage>
</organism>